<keyword evidence="3" id="KW-1185">Reference proteome</keyword>
<feature type="compositionally biased region" description="Acidic residues" evidence="1">
    <location>
        <begin position="1"/>
        <end position="20"/>
    </location>
</feature>
<protein>
    <submittedName>
        <fullName evidence="2">Uncharacterized protein</fullName>
    </submittedName>
</protein>
<reference evidence="2 3" key="1">
    <citation type="submission" date="2023-08" db="EMBL/GenBank/DDBJ databases">
        <title>Black Yeasts Isolated from many extreme environments.</title>
        <authorList>
            <person name="Coleine C."/>
            <person name="Stajich J.E."/>
            <person name="Selbmann L."/>
        </authorList>
    </citation>
    <scope>NUCLEOTIDE SEQUENCE [LARGE SCALE GENOMIC DNA]</scope>
    <source>
        <strain evidence="2 3">CCFEE 5386</strain>
    </source>
</reference>
<dbReference type="Proteomes" id="UP001308179">
    <property type="component" value="Unassembled WGS sequence"/>
</dbReference>
<name>A0ABR0KXF2_9PEZI</name>
<sequence>MEGVEDDIDEDGEEVQEAEMGEQVVPGVMAIENYEQVQHDQQEQGHATERKSITSTGTEPLHHHRHRPGSVRMEEQASRGSLFPSSPATFLPFRSRVVVPKIEEEALPPTDM</sequence>
<feature type="region of interest" description="Disordered" evidence="1">
    <location>
        <begin position="1"/>
        <end position="89"/>
    </location>
</feature>
<organism evidence="2 3">
    <name type="scientific">Rachicladosporium monterosium</name>
    <dbReference type="NCBI Taxonomy" id="1507873"/>
    <lineage>
        <taxon>Eukaryota</taxon>
        <taxon>Fungi</taxon>
        <taxon>Dikarya</taxon>
        <taxon>Ascomycota</taxon>
        <taxon>Pezizomycotina</taxon>
        <taxon>Dothideomycetes</taxon>
        <taxon>Dothideomycetidae</taxon>
        <taxon>Cladosporiales</taxon>
        <taxon>Cladosporiaceae</taxon>
        <taxon>Rachicladosporium</taxon>
    </lineage>
</organism>
<comment type="caution">
    <text evidence="2">The sequence shown here is derived from an EMBL/GenBank/DDBJ whole genome shotgun (WGS) entry which is preliminary data.</text>
</comment>
<proteinExistence type="predicted"/>
<evidence type="ECO:0000313" key="2">
    <source>
        <dbReference type="EMBL" id="KAK5140108.1"/>
    </source>
</evidence>
<evidence type="ECO:0000313" key="3">
    <source>
        <dbReference type="Proteomes" id="UP001308179"/>
    </source>
</evidence>
<gene>
    <name evidence="2" type="ORF">LTR32_006999</name>
</gene>
<evidence type="ECO:0000256" key="1">
    <source>
        <dbReference type="SAM" id="MobiDB-lite"/>
    </source>
</evidence>
<feature type="compositionally biased region" description="Basic and acidic residues" evidence="1">
    <location>
        <begin position="37"/>
        <end position="52"/>
    </location>
</feature>
<dbReference type="EMBL" id="JAVRRR010000892">
    <property type="protein sequence ID" value="KAK5140108.1"/>
    <property type="molecule type" value="Genomic_DNA"/>
</dbReference>
<accession>A0ABR0KXF2</accession>